<comment type="caution">
    <text evidence="1">The sequence shown here is derived from an EMBL/GenBank/DDBJ whole genome shotgun (WGS) entry which is preliminary data.</text>
</comment>
<accession>A0ABW8TU30</accession>
<dbReference type="EMBL" id="JBJHZY010000002">
    <property type="protein sequence ID" value="MFL0268510.1"/>
    <property type="molecule type" value="Genomic_DNA"/>
</dbReference>
<reference evidence="1 2" key="1">
    <citation type="submission" date="2024-11" db="EMBL/GenBank/DDBJ databases">
        <authorList>
            <person name="Heng Y.C."/>
            <person name="Lim A.C.H."/>
            <person name="Lee J.K.Y."/>
            <person name="Kittelmann S."/>
        </authorList>
    </citation>
    <scope>NUCLEOTIDE SEQUENCE [LARGE SCALE GENOMIC DNA]</scope>
    <source>
        <strain evidence="1 2">WILCCON 0202</strain>
    </source>
</reference>
<name>A0ABW8TU30_9CLOT</name>
<dbReference type="Proteomes" id="UP001623661">
    <property type="component" value="Unassembled WGS sequence"/>
</dbReference>
<gene>
    <name evidence="1" type="ORF">ACJDUH_10360</name>
</gene>
<dbReference type="InterPro" id="IPR043740">
    <property type="entry name" value="DUF5685"/>
</dbReference>
<evidence type="ECO:0000313" key="1">
    <source>
        <dbReference type="EMBL" id="MFL0268510.1"/>
    </source>
</evidence>
<keyword evidence="2" id="KW-1185">Reference proteome</keyword>
<proteinExistence type="predicted"/>
<dbReference type="RefSeq" id="WP_406765139.1">
    <property type="nucleotide sequence ID" value="NZ_JBJHZY010000002.1"/>
</dbReference>
<protein>
    <submittedName>
        <fullName evidence="1">DUF5685 family protein</fullName>
    </submittedName>
</protein>
<evidence type="ECO:0000313" key="2">
    <source>
        <dbReference type="Proteomes" id="UP001623661"/>
    </source>
</evidence>
<dbReference type="Pfam" id="PF18937">
    <property type="entry name" value="DUF5685"/>
    <property type="match status" value="1"/>
</dbReference>
<organism evidence="1 2">
    <name type="scientific">Candidatus Clostridium radicumherbarum</name>
    <dbReference type="NCBI Taxonomy" id="3381662"/>
    <lineage>
        <taxon>Bacteria</taxon>
        <taxon>Bacillati</taxon>
        <taxon>Bacillota</taxon>
        <taxon>Clostridia</taxon>
        <taxon>Eubacteriales</taxon>
        <taxon>Clostridiaceae</taxon>
        <taxon>Clostridium</taxon>
    </lineage>
</organism>
<sequence length="294" mass="34207">MFGYVTPCKMELKIKDFEKFKAYYCGLCRSIKRNYGNLPRLTLNYDMTFLALLLDSLSDEKNIVKKQFCSLHPLKKRVILIDNSSIDYAAFFNVLLTYYKLLDNFEDDKSLKSKIYASVLKVYLKKSPNYNSENSKKISEILKTLSMEEQASKGKSLDELSHHFADLTGCILTAYEKNKDYEDSLYKLGYNLGKWIYIIDAYDDLERDMKESKFNAINSTFNSENLTYKELATLVKERINFLLSMCGAGCIENLNKLPIKRNYDLLYNILQYGLMEKMDKVFNGKEESSNEKSL</sequence>